<dbReference type="SMART" id="SM00304">
    <property type="entry name" value="HAMP"/>
    <property type="match status" value="1"/>
</dbReference>
<evidence type="ECO:0000256" key="11">
    <source>
        <dbReference type="ARBA" id="ARBA00023136"/>
    </source>
</evidence>
<comment type="subcellular location">
    <subcellularLocation>
        <location evidence="1">Cell membrane</location>
        <topology evidence="1">Multi-pass membrane protein</topology>
    </subcellularLocation>
</comment>
<dbReference type="GO" id="GO:0005886">
    <property type="term" value="C:plasma membrane"/>
    <property type="evidence" value="ECO:0007669"/>
    <property type="project" value="UniProtKB-SubCell"/>
</dbReference>
<dbReference type="InterPro" id="IPR010559">
    <property type="entry name" value="Sig_transdc_His_kin_internal"/>
</dbReference>
<keyword evidence="10" id="KW-0902">Two-component regulatory system</keyword>
<dbReference type="InterPro" id="IPR003594">
    <property type="entry name" value="HATPase_dom"/>
</dbReference>
<feature type="transmembrane region" description="Helical" evidence="12">
    <location>
        <begin position="254"/>
        <end position="277"/>
    </location>
</feature>
<dbReference type="InterPro" id="IPR036890">
    <property type="entry name" value="HATPase_C_sf"/>
</dbReference>
<dbReference type="AlphaFoldDB" id="A0AAN1UJH7"/>
<evidence type="ECO:0000256" key="12">
    <source>
        <dbReference type="SAM" id="Phobius"/>
    </source>
</evidence>
<dbReference type="CDD" id="cd06225">
    <property type="entry name" value="HAMP"/>
    <property type="match status" value="1"/>
</dbReference>
<dbReference type="Proteomes" id="UP000281644">
    <property type="component" value="Chromosome"/>
</dbReference>
<dbReference type="InterPro" id="IPR003660">
    <property type="entry name" value="HAMP_dom"/>
</dbReference>
<dbReference type="PANTHER" id="PTHR34220:SF11">
    <property type="entry name" value="SENSOR PROTEIN KINASE HPTS"/>
    <property type="match status" value="1"/>
</dbReference>
<dbReference type="GO" id="GO:0005524">
    <property type="term" value="F:ATP binding"/>
    <property type="evidence" value="ECO:0007669"/>
    <property type="project" value="UniProtKB-KW"/>
</dbReference>
<evidence type="ECO:0000259" key="13">
    <source>
        <dbReference type="PROSITE" id="PS50885"/>
    </source>
</evidence>
<reference evidence="14 15" key="1">
    <citation type="submission" date="2018-10" db="EMBL/GenBank/DDBJ databases">
        <title>Genome sequencing of Lactobacillus species.</title>
        <authorList>
            <person name="Baek C."/>
            <person name="Yi H."/>
        </authorList>
    </citation>
    <scope>NUCLEOTIDE SEQUENCE [LARGE SCALE GENOMIC DNA]</scope>
    <source>
        <strain evidence="14 15">DSM 16365</strain>
    </source>
</reference>
<dbReference type="PROSITE" id="PS50885">
    <property type="entry name" value="HAMP"/>
    <property type="match status" value="1"/>
</dbReference>
<keyword evidence="7" id="KW-0418">Kinase</keyword>
<keyword evidence="9 12" id="KW-1133">Transmembrane helix</keyword>
<keyword evidence="2" id="KW-1003">Cell membrane</keyword>
<keyword evidence="5 12" id="KW-0812">Transmembrane</keyword>
<proteinExistence type="predicted"/>
<evidence type="ECO:0000256" key="7">
    <source>
        <dbReference type="ARBA" id="ARBA00022777"/>
    </source>
</evidence>
<dbReference type="GO" id="GO:0000155">
    <property type="term" value="F:phosphorelay sensor kinase activity"/>
    <property type="evidence" value="ECO:0007669"/>
    <property type="project" value="InterPro"/>
</dbReference>
<keyword evidence="3" id="KW-0597">Phosphoprotein</keyword>
<evidence type="ECO:0000256" key="4">
    <source>
        <dbReference type="ARBA" id="ARBA00022679"/>
    </source>
</evidence>
<dbReference type="Gene3D" id="3.30.450.20">
    <property type="entry name" value="PAS domain"/>
    <property type="match status" value="1"/>
</dbReference>
<protein>
    <submittedName>
        <fullName evidence="14">HAMP domain-containing protein</fullName>
    </submittedName>
</protein>
<dbReference type="Gene3D" id="3.30.565.10">
    <property type="entry name" value="Histidine kinase-like ATPase, C-terminal domain"/>
    <property type="match status" value="1"/>
</dbReference>
<evidence type="ECO:0000256" key="10">
    <source>
        <dbReference type="ARBA" id="ARBA00023012"/>
    </source>
</evidence>
<evidence type="ECO:0000256" key="3">
    <source>
        <dbReference type="ARBA" id="ARBA00022553"/>
    </source>
</evidence>
<evidence type="ECO:0000256" key="5">
    <source>
        <dbReference type="ARBA" id="ARBA00022692"/>
    </source>
</evidence>
<sequence>MIEPRSLDSDGGIRMYSIKKQIVWLFILISVTLIGTIYGAMRMELARNIMPINTKMTQQMVDERGNQIDSWFGERLSELRLLANLPAQHDYNRQQLFKETKALTKFDKHNYVSIRLVSRDGISYSNSHPSFSVQQRSYYREMQRYPQRGYTVSNLLTSKEDHQSIVIILYRLARPLADHTAYVAAAIPLAKVEALAHELSIYDGTGMLLGGDTDSPRINPQRELLLTTKLEQLPRWKVNYVVQKKELRENTQQLIRLLLIIVLVVIALLGLLLVLLLRQIVRPIENLTRTMNQIQIGGHDIRAVVEVPQEIQTLATTFNQTLDRVYENETKYREATIQVLQAQIQPHFLYNTLDTIQWQILGGDTDTAITMIENLSIFFRKGLNHGCEYTTLRNEITHVQSYFKIQAIRFPKLHQLSIDIDDGLMDQPVMHFILQPLVENAINHGLRCSPNGNNELRIGGALISPTRLQLTVSNNGQPMSAKLVQKLNDGSYQAGKNSYGIYNIRHRLQLIYNGQARLDFSSTRRQTTVRVILPLVEESIEHGGEL</sequence>
<dbReference type="Pfam" id="PF00672">
    <property type="entry name" value="HAMP"/>
    <property type="match status" value="1"/>
</dbReference>
<name>A0AAN1UJH7_9LACO</name>
<dbReference type="EMBL" id="CP032751">
    <property type="protein sequence ID" value="AYJ36959.1"/>
    <property type="molecule type" value="Genomic_DNA"/>
</dbReference>
<feature type="domain" description="HAMP" evidence="13">
    <location>
        <begin position="278"/>
        <end position="330"/>
    </location>
</feature>
<dbReference type="Pfam" id="PF02518">
    <property type="entry name" value="HATPase_c"/>
    <property type="match status" value="1"/>
</dbReference>
<evidence type="ECO:0000256" key="2">
    <source>
        <dbReference type="ARBA" id="ARBA00022475"/>
    </source>
</evidence>
<evidence type="ECO:0000256" key="8">
    <source>
        <dbReference type="ARBA" id="ARBA00022840"/>
    </source>
</evidence>
<dbReference type="KEGG" id="larg:LPA65_15005"/>
<keyword evidence="11 12" id="KW-0472">Membrane</keyword>
<evidence type="ECO:0000256" key="1">
    <source>
        <dbReference type="ARBA" id="ARBA00004651"/>
    </source>
</evidence>
<dbReference type="Gene3D" id="6.10.340.10">
    <property type="match status" value="1"/>
</dbReference>
<keyword evidence="6" id="KW-0547">Nucleotide-binding</keyword>
<evidence type="ECO:0000256" key="6">
    <source>
        <dbReference type="ARBA" id="ARBA00022741"/>
    </source>
</evidence>
<dbReference type="PANTHER" id="PTHR34220">
    <property type="entry name" value="SENSOR HISTIDINE KINASE YPDA"/>
    <property type="match status" value="1"/>
</dbReference>
<evidence type="ECO:0000256" key="9">
    <source>
        <dbReference type="ARBA" id="ARBA00022989"/>
    </source>
</evidence>
<evidence type="ECO:0000313" key="15">
    <source>
        <dbReference type="Proteomes" id="UP000281644"/>
    </source>
</evidence>
<dbReference type="InterPro" id="IPR050640">
    <property type="entry name" value="Bact_2-comp_sensor_kinase"/>
</dbReference>
<dbReference type="SUPFAM" id="SSF55874">
    <property type="entry name" value="ATPase domain of HSP90 chaperone/DNA topoisomerase II/histidine kinase"/>
    <property type="match status" value="1"/>
</dbReference>
<gene>
    <name evidence="14" type="ORF">LPA65_15005</name>
</gene>
<keyword evidence="8" id="KW-0067">ATP-binding</keyword>
<accession>A0AAN1UJH7</accession>
<keyword evidence="4" id="KW-0808">Transferase</keyword>
<feature type="transmembrane region" description="Helical" evidence="12">
    <location>
        <begin position="22"/>
        <end position="41"/>
    </location>
</feature>
<dbReference type="Pfam" id="PF06580">
    <property type="entry name" value="His_kinase"/>
    <property type="match status" value="1"/>
</dbReference>
<organism evidence="14 15">
    <name type="scientific">Lactiplantibacillus argentoratensis</name>
    <dbReference type="NCBI Taxonomy" id="271881"/>
    <lineage>
        <taxon>Bacteria</taxon>
        <taxon>Bacillati</taxon>
        <taxon>Bacillota</taxon>
        <taxon>Bacilli</taxon>
        <taxon>Lactobacillales</taxon>
        <taxon>Lactobacillaceae</taxon>
        <taxon>Lactiplantibacillus</taxon>
    </lineage>
</organism>
<evidence type="ECO:0000313" key="14">
    <source>
        <dbReference type="EMBL" id="AYJ36959.1"/>
    </source>
</evidence>
<dbReference type="SUPFAM" id="SSF158472">
    <property type="entry name" value="HAMP domain-like"/>
    <property type="match status" value="1"/>
</dbReference>